<reference evidence="2 3" key="1">
    <citation type="journal article" date="2019" name="Int. J. Syst. Evol. Microbiol.">
        <title>The Global Catalogue of Microorganisms (GCM) 10K type strain sequencing project: providing services to taxonomists for standard genome sequencing and annotation.</title>
        <authorList>
            <consortium name="The Broad Institute Genomics Platform"/>
            <consortium name="The Broad Institute Genome Sequencing Center for Infectious Disease"/>
            <person name="Wu L."/>
            <person name="Ma J."/>
        </authorList>
    </citation>
    <scope>NUCLEOTIDE SEQUENCE [LARGE SCALE GENOMIC DNA]</scope>
    <source>
        <strain evidence="2 3">JCM 16013</strain>
    </source>
</reference>
<dbReference type="Proteomes" id="UP001499854">
    <property type="component" value="Unassembled WGS sequence"/>
</dbReference>
<proteinExistence type="predicted"/>
<comment type="caution">
    <text evidence="2">The sequence shown here is derived from an EMBL/GenBank/DDBJ whole genome shotgun (WGS) entry which is preliminary data.</text>
</comment>
<protein>
    <recommendedName>
        <fullName evidence="4">PE-PGRS family protein</fullName>
    </recommendedName>
</protein>
<name>A0ABN2QYT8_9ACTN</name>
<evidence type="ECO:0000313" key="2">
    <source>
        <dbReference type="EMBL" id="GAA1960639.1"/>
    </source>
</evidence>
<dbReference type="RefSeq" id="WP_344656323.1">
    <property type="nucleotide sequence ID" value="NZ_BAAAQM010000006.1"/>
</dbReference>
<feature type="compositionally biased region" description="Gly residues" evidence="1">
    <location>
        <begin position="98"/>
        <end position="107"/>
    </location>
</feature>
<dbReference type="EMBL" id="BAAAQM010000006">
    <property type="protein sequence ID" value="GAA1960639.1"/>
    <property type="molecule type" value="Genomic_DNA"/>
</dbReference>
<accession>A0ABN2QYT8</accession>
<organism evidence="2 3">
    <name type="scientific">Catenulispora subtropica</name>
    <dbReference type="NCBI Taxonomy" id="450798"/>
    <lineage>
        <taxon>Bacteria</taxon>
        <taxon>Bacillati</taxon>
        <taxon>Actinomycetota</taxon>
        <taxon>Actinomycetes</taxon>
        <taxon>Catenulisporales</taxon>
        <taxon>Catenulisporaceae</taxon>
        <taxon>Catenulispora</taxon>
    </lineage>
</organism>
<evidence type="ECO:0000313" key="3">
    <source>
        <dbReference type="Proteomes" id="UP001499854"/>
    </source>
</evidence>
<sequence>MSGSGGGAVGAAGGRGYGGITAVAAAADGKRRLGNDKPAVAGGASTGDVDLPGVSTELGLGAVPASGVGGGFRALSTTGHGADGRNATGHGATMHGATGHGPHGLGTVGRSARRLAIRLIGAA</sequence>
<keyword evidence="3" id="KW-1185">Reference proteome</keyword>
<gene>
    <name evidence="2" type="ORF">GCM10009838_16350</name>
</gene>
<evidence type="ECO:0000256" key="1">
    <source>
        <dbReference type="SAM" id="MobiDB-lite"/>
    </source>
</evidence>
<evidence type="ECO:0008006" key="4">
    <source>
        <dbReference type="Google" id="ProtNLM"/>
    </source>
</evidence>
<feature type="region of interest" description="Disordered" evidence="1">
    <location>
        <begin position="74"/>
        <end position="108"/>
    </location>
</feature>
<feature type="compositionally biased region" description="Low complexity" evidence="1">
    <location>
        <begin position="87"/>
        <end position="97"/>
    </location>
</feature>